<dbReference type="PANTHER" id="PTHR40627">
    <property type="entry name" value="INDOLE PRENYLTRANSFERASE TDIB-RELATED"/>
    <property type="match status" value="1"/>
</dbReference>
<dbReference type="InterPro" id="IPR033964">
    <property type="entry name" value="ABBA"/>
</dbReference>
<dbReference type="VEuPathDB" id="FungiDB:P175DRAFT_0445473"/>
<dbReference type="OrthoDB" id="3354387at2759"/>
<dbReference type="InterPro" id="IPR017795">
    <property type="entry name" value="ABBA_NscD-like"/>
</dbReference>
<dbReference type="SFLD" id="SFLDS00036">
    <property type="entry name" value="Aromatic_Prenyltransferase"/>
    <property type="match status" value="1"/>
</dbReference>
<protein>
    <recommendedName>
        <fullName evidence="7">Dimethylallyl tryptophan synthase</fullName>
    </recommendedName>
</protein>
<evidence type="ECO:0000313" key="5">
    <source>
        <dbReference type="EMBL" id="KKK12652.1"/>
    </source>
</evidence>
<evidence type="ECO:0008006" key="7">
    <source>
        <dbReference type="Google" id="ProtNLM"/>
    </source>
</evidence>
<evidence type="ECO:0000313" key="6">
    <source>
        <dbReference type="Proteomes" id="UP000034947"/>
    </source>
</evidence>
<comment type="caution">
    <text evidence="5">The sequence shown here is derived from an EMBL/GenBank/DDBJ whole genome shotgun (WGS) entry which is preliminary data.</text>
</comment>
<evidence type="ECO:0000256" key="2">
    <source>
        <dbReference type="ARBA" id="ARBA00010209"/>
    </source>
</evidence>
<sequence length="504" mass="56401">MNSDTNSGPDIELSGQLHGHVSGEVNGHVKRLLKGDIDGDMKSSLEHGTNKHSDKDSPQHFSYSSEPENGPKAWEIVSRWETSLGPSHEHWWRLTGPQLSTMLEEAGYPVHKQLEIVLFHYHRVVPYMGPKPELDGSFKWKSLVSSDGVPLEYSWKWDTPSKDPEIRFTIEAINEFSGTVADPLNQTPAIELLQGLEGRVPDLNQDWTSHFLSNFYDHDKAKYLREAEDGSGMPLRSTMLVCFELGRNVISTKTYMGPRRLGQQGFACLAQYMPAIRQLGPSRALDILNDFLGTSKEGSYLRPFMLAVDNVEPPSSRLKLYFATVRTSFASMREIMTLGGRVSSDKIEQKLRTLHELVKAIMPVPLDLPDNADIPGPELPEYSADATASTSIDLATERPNFVVGYQYYFDIAPGAEFPDIKFYAPIRKDMMDDLTVANGLTRWMESQGRGAFCQNYMRVLRGLAGERSLSECHGIQTHICCMIKKDGQFDITSYLAPGVPGSSN</sequence>
<dbReference type="CDD" id="cd13929">
    <property type="entry name" value="PT-DMATS_CymD"/>
    <property type="match status" value="1"/>
</dbReference>
<feature type="compositionally biased region" description="Basic and acidic residues" evidence="4">
    <location>
        <begin position="33"/>
        <end position="58"/>
    </location>
</feature>
<dbReference type="NCBIfam" id="TIGR03429">
    <property type="entry name" value="arom_pren_DMATS"/>
    <property type="match status" value="1"/>
</dbReference>
<name>A0A0F8WN08_9EURO</name>
<feature type="region of interest" description="Disordered" evidence="4">
    <location>
        <begin position="1"/>
        <end position="70"/>
    </location>
</feature>
<dbReference type="Proteomes" id="UP000034947">
    <property type="component" value="Unassembled WGS sequence"/>
</dbReference>
<dbReference type="Pfam" id="PF11991">
    <property type="entry name" value="Trp_DMAT"/>
    <property type="match status" value="1"/>
</dbReference>
<keyword evidence="6" id="KW-1185">Reference proteome</keyword>
<evidence type="ECO:0000256" key="3">
    <source>
        <dbReference type="ARBA" id="ARBA00022679"/>
    </source>
</evidence>
<accession>A0A0F8WN08</accession>
<evidence type="ECO:0000256" key="1">
    <source>
        <dbReference type="ARBA" id="ARBA00005179"/>
    </source>
</evidence>
<dbReference type="PANTHER" id="PTHR40627:SF4">
    <property type="entry name" value="PRENYLTRANSFERASE ASQH1-RELATED"/>
    <property type="match status" value="1"/>
</dbReference>
<dbReference type="GO" id="GO:0004659">
    <property type="term" value="F:prenyltransferase activity"/>
    <property type="evidence" value="ECO:0007669"/>
    <property type="project" value="TreeGrafter"/>
</dbReference>
<dbReference type="AlphaFoldDB" id="A0A0F8WN08"/>
<evidence type="ECO:0000256" key="4">
    <source>
        <dbReference type="SAM" id="MobiDB-lite"/>
    </source>
</evidence>
<comment type="similarity">
    <text evidence="2">Belongs to the tryptophan dimethylallyltransferase family.</text>
</comment>
<proteinExistence type="inferred from homology"/>
<keyword evidence="3" id="KW-0808">Transferase</keyword>
<dbReference type="SFLD" id="SFLDG01162">
    <property type="entry name" value="I"/>
    <property type="match status" value="1"/>
</dbReference>
<organism evidence="5 6">
    <name type="scientific">Aspergillus ochraceoroseus</name>
    <dbReference type="NCBI Taxonomy" id="138278"/>
    <lineage>
        <taxon>Eukaryota</taxon>
        <taxon>Fungi</taxon>
        <taxon>Dikarya</taxon>
        <taxon>Ascomycota</taxon>
        <taxon>Pezizomycotina</taxon>
        <taxon>Eurotiomycetes</taxon>
        <taxon>Eurotiomycetidae</taxon>
        <taxon>Eurotiales</taxon>
        <taxon>Aspergillaceae</taxon>
        <taxon>Aspergillus</taxon>
        <taxon>Aspergillus subgen. Nidulantes</taxon>
    </lineage>
</organism>
<dbReference type="EMBL" id="JYKN01003422">
    <property type="protein sequence ID" value="KKK12652.1"/>
    <property type="molecule type" value="Genomic_DNA"/>
</dbReference>
<reference evidence="5 6" key="1">
    <citation type="submission" date="2015-02" db="EMBL/GenBank/DDBJ databases">
        <title>Draft Genome Sequences of Two Closely-Related Aflatoxigenic Aspergillus Species Obtained from the Cote d'Ivoire.</title>
        <authorList>
            <person name="Moore G.G."/>
            <person name="Beltz S.B."/>
            <person name="Mack B.M."/>
        </authorList>
    </citation>
    <scope>NUCLEOTIDE SEQUENCE [LARGE SCALE GENOMIC DNA]</scope>
    <source>
        <strain evidence="5 6">SRRC1432</strain>
    </source>
</reference>
<gene>
    <name evidence="5" type="ORF">AOCH_001344</name>
</gene>
<comment type="pathway">
    <text evidence="1">Secondary metabolite biosynthesis.</text>
</comment>
<dbReference type="GO" id="GO:0009820">
    <property type="term" value="P:alkaloid metabolic process"/>
    <property type="evidence" value="ECO:0007669"/>
    <property type="project" value="InterPro"/>
</dbReference>